<evidence type="ECO:0008006" key="3">
    <source>
        <dbReference type="Google" id="ProtNLM"/>
    </source>
</evidence>
<dbReference type="SUPFAM" id="SSF160631">
    <property type="entry name" value="SMI1/KNR4-like"/>
    <property type="match status" value="1"/>
</dbReference>
<evidence type="ECO:0000313" key="1">
    <source>
        <dbReference type="EMBL" id="REC47483.1"/>
    </source>
</evidence>
<comment type="caution">
    <text evidence="1">The sequence shown here is derived from an EMBL/GenBank/DDBJ whole genome shotgun (WGS) entry which is preliminary data.</text>
</comment>
<dbReference type="Gene3D" id="3.40.1580.10">
    <property type="entry name" value="SMI1/KNR4-like"/>
    <property type="match status" value="1"/>
</dbReference>
<sequence length="156" mass="18198">MPVETIEASILKEIKTFRNFPVTVDFPCPEKYKKLVASIQTMEISSETFLYSVAEAVNENKEFQLKEYWCFAGNGQGDRWFLNMEGAVFFYDHDADETLIPMNITFEQWLQMAYLISDLDTCLEDYDEISESVRKAFYKALNTIQEGLAEKYPFMV</sequence>
<evidence type="ECO:0000313" key="2">
    <source>
        <dbReference type="Proteomes" id="UP000256257"/>
    </source>
</evidence>
<accession>A0A3D9B1M1</accession>
<proteinExistence type="predicted"/>
<dbReference type="AlphaFoldDB" id="A0A3D9B1M1"/>
<dbReference type="InterPro" id="IPR037883">
    <property type="entry name" value="Knr4/Smi1-like_sf"/>
</dbReference>
<dbReference type="EMBL" id="QNVV01000008">
    <property type="protein sequence ID" value="REC47483.1"/>
    <property type="molecule type" value="Genomic_DNA"/>
</dbReference>
<organism evidence="1 2">
    <name type="scientific">Chryseobacterium pennipullorum</name>
    <dbReference type="NCBI Taxonomy" id="2258963"/>
    <lineage>
        <taxon>Bacteria</taxon>
        <taxon>Pseudomonadati</taxon>
        <taxon>Bacteroidota</taxon>
        <taxon>Flavobacteriia</taxon>
        <taxon>Flavobacteriales</taxon>
        <taxon>Weeksellaceae</taxon>
        <taxon>Chryseobacterium group</taxon>
        <taxon>Chryseobacterium</taxon>
    </lineage>
</organism>
<gene>
    <name evidence="1" type="ORF">DRF67_10595</name>
</gene>
<name>A0A3D9B1M1_9FLAO</name>
<reference evidence="1 2" key="1">
    <citation type="submission" date="2018-06" db="EMBL/GenBank/DDBJ databases">
        <title>Novel Chryseobacterium species.</title>
        <authorList>
            <person name="Newman J."/>
            <person name="Hugo C."/>
            <person name="Oosthuizen L."/>
            <person name="Charimba G."/>
        </authorList>
    </citation>
    <scope>NUCLEOTIDE SEQUENCE [LARGE SCALE GENOMIC DNA]</scope>
    <source>
        <strain evidence="1 2">7_F195</strain>
    </source>
</reference>
<keyword evidence="2" id="KW-1185">Reference proteome</keyword>
<dbReference type="Proteomes" id="UP000256257">
    <property type="component" value="Unassembled WGS sequence"/>
</dbReference>
<protein>
    <recommendedName>
        <fullName evidence="3">SMI1/KNR4 family protein</fullName>
    </recommendedName>
</protein>